<dbReference type="Proteomes" id="UP000295063">
    <property type="component" value="Unassembled WGS sequence"/>
</dbReference>
<dbReference type="Pfam" id="PF02049">
    <property type="entry name" value="FliE"/>
    <property type="match status" value="1"/>
</dbReference>
<evidence type="ECO:0000256" key="1">
    <source>
        <dbReference type="ARBA" id="ARBA00004117"/>
    </source>
</evidence>
<evidence type="ECO:0000256" key="5">
    <source>
        <dbReference type="NCBIfam" id="TIGR00205"/>
    </source>
</evidence>
<dbReference type="EMBL" id="SLUI01000001">
    <property type="protein sequence ID" value="TCL40161.1"/>
    <property type="molecule type" value="Genomic_DNA"/>
</dbReference>
<proteinExistence type="inferred from homology"/>
<protein>
    <recommendedName>
        <fullName evidence="4 5">Flagellar hook-basal body complex protein FliE</fullName>
    </recommendedName>
</protein>
<evidence type="ECO:0000256" key="2">
    <source>
        <dbReference type="ARBA" id="ARBA00009272"/>
    </source>
</evidence>
<dbReference type="GO" id="GO:0003774">
    <property type="term" value="F:cytoskeletal motor activity"/>
    <property type="evidence" value="ECO:0007669"/>
    <property type="project" value="InterPro"/>
</dbReference>
<name>A0A4R1QCG0_9FIRM</name>
<dbReference type="HAMAP" id="MF_00724">
    <property type="entry name" value="FliE"/>
    <property type="match status" value="1"/>
</dbReference>
<dbReference type="PANTHER" id="PTHR34653">
    <property type="match status" value="1"/>
</dbReference>
<comment type="caution">
    <text evidence="6">The sequence shown here is derived from an EMBL/GenBank/DDBJ whole genome shotgun (WGS) entry which is preliminary data.</text>
</comment>
<dbReference type="NCBIfam" id="TIGR00205">
    <property type="entry name" value="fliE"/>
    <property type="match status" value="1"/>
</dbReference>
<evidence type="ECO:0000256" key="3">
    <source>
        <dbReference type="ARBA" id="ARBA00023143"/>
    </source>
</evidence>
<keyword evidence="6" id="KW-0966">Cell projection</keyword>
<dbReference type="GO" id="GO:0009425">
    <property type="term" value="C:bacterial-type flagellum basal body"/>
    <property type="evidence" value="ECO:0007669"/>
    <property type="project" value="UniProtKB-SubCell"/>
</dbReference>
<evidence type="ECO:0000313" key="7">
    <source>
        <dbReference type="Proteomes" id="UP000295063"/>
    </source>
</evidence>
<sequence>MRVDPIKLTPVSFSGGLDKSSEAAEAGKSFSEVLSEALGNVNKLQTESKEASMKLAAGQVEDISEVMIASEKASIALQLTMQVRNKVVDAYQEVMRMQV</sequence>
<reference evidence="6 7" key="1">
    <citation type="submission" date="2019-03" db="EMBL/GenBank/DDBJ databases">
        <title>Genomic Encyclopedia of Type Strains, Phase IV (KMG-IV): sequencing the most valuable type-strain genomes for metagenomic binning, comparative biology and taxonomic classification.</title>
        <authorList>
            <person name="Goeker M."/>
        </authorList>
    </citation>
    <scope>NUCLEOTIDE SEQUENCE [LARGE SCALE GENOMIC DNA]</scope>
    <source>
        <strain evidence="6 7">DSM 15969</strain>
    </source>
</reference>
<dbReference type="PRINTS" id="PR01006">
    <property type="entry name" value="FLGHOOKFLIE"/>
</dbReference>
<organism evidence="6 7">
    <name type="scientific">Anaerospora hongkongensis</name>
    <dbReference type="NCBI Taxonomy" id="244830"/>
    <lineage>
        <taxon>Bacteria</taxon>
        <taxon>Bacillati</taxon>
        <taxon>Bacillota</taxon>
        <taxon>Negativicutes</taxon>
        <taxon>Selenomonadales</taxon>
        <taxon>Sporomusaceae</taxon>
        <taxon>Anaerospora</taxon>
    </lineage>
</organism>
<keyword evidence="7" id="KW-1185">Reference proteome</keyword>
<dbReference type="GO" id="GO:0071973">
    <property type="term" value="P:bacterial-type flagellum-dependent cell motility"/>
    <property type="evidence" value="ECO:0007669"/>
    <property type="project" value="InterPro"/>
</dbReference>
<dbReference type="OrthoDB" id="9812413at2"/>
<keyword evidence="3 4" id="KW-0975">Bacterial flagellum</keyword>
<accession>A0A4R1QCG0</accession>
<gene>
    <name evidence="4" type="primary">fliE</name>
    <name evidence="6" type="ORF">EV210_101362</name>
</gene>
<comment type="subcellular location">
    <subcellularLocation>
        <location evidence="1 4">Bacterial flagellum basal body</location>
    </subcellularLocation>
</comment>
<keyword evidence="6" id="KW-0282">Flagellum</keyword>
<dbReference type="InterPro" id="IPR001624">
    <property type="entry name" value="FliE"/>
</dbReference>
<dbReference type="GO" id="GO:0005198">
    <property type="term" value="F:structural molecule activity"/>
    <property type="evidence" value="ECO:0007669"/>
    <property type="project" value="UniProtKB-UniRule"/>
</dbReference>
<keyword evidence="6" id="KW-0969">Cilium</keyword>
<dbReference type="PANTHER" id="PTHR34653:SF1">
    <property type="entry name" value="FLAGELLAR HOOK-BASAL BODY COMPLEX PROTEIN FLIE"/>
    <property type="match status" value="1"/>
</dbReference>
<dbReference type="AlphaFoldDB" id="A0A4R1QCG0"/>
<evidence type="ECO:0000256" key="4">
    <source>
        <dbReference type="HAMAP-Rule" id="MF_00724"/>
    </source>
</evidence>
<comment type="similarity">
    <text evidence="2 4">Belongs to the FliE family.</text>
</comment>
<dbReference type="RefSeq" id="WP_132074638.1">
    <property type="nucleotide sequence ID" value="NZ_DALZLR010000005.1"/>
</dbReference>
<evidence type="ECO:0000313" key="6">
    <source>
        <dbReference type="EMBL" id="TCL40161.1"/>
    </source>
</evidence>